<organism evidence="1 2">
    <name type="scientific">Podospora pseudopauciseta</name>
    <dbReference type="NCBI Taxonomy" id="2093780"/>
    <lineage>
        <taxon>Eukaryota</taxon>
        <taxon>Fungi</taxon>
        <taxon>Dikarya</taxon>
        <taxon>Ascomycota</taxon>
        <taxon>Pezizomycotina</taxon>
        <taxon>Sordariomycetes</taxon>
        <taxon>Sordariomycetidae</taxon>
        <taxon>Sordariales</taxon>
        <taxon>Podosporaceae</taxon>
        <taxon>Podospora</taxon>
    </lineage>
</organism>
<dbReference type="RefSeq" id="XP_062769512.1">
    <property type="nucleotide sequence ID" value="XM_062905054.1"/>
</dbReference>
<proteinExistence type="predicted"/>
<sequence>MDLDEAWGEDHLQLDKPPPVEHIQKKNEMIARCLPEDMREAVTMSLLSERTRPPRETWQRLVSTKHLRINDELPRHRYLTRFRKVGSKDPRENKNREV</sequence>
<accession>A0ABR0HVQ8</accession>
<protein>
    <submittedName>
        <fullName evidence="1">Uncharacterized protein</fullName>
    </submittedName>
</protein>
<name>A0ABR0HVQ8_9PEZI</name>
<comment type="caution">
    <text evidence="1">The sequence shown here is derived from an EMBL/GenBank/DDBJ whole genome shotgun (WGS) entry which is preliminary data.</text>
</comment>
<gene>
    <name evidence="1" type="ORF">QC763_0001300</name>
</gene>
<dbReference type="EMBL" id="JAFFHB010000001">
    <property type="protein sequence ID" value="KAK4672190.1"/>
    <property type="molecule type" value="Genomic_DNA"/>
</dbReference>
<dbReference type="GeneID" id="87924965"/>
<dbReference type="Proteomes" id="UP001326199">
    <property type="component" value="Unassembled WGS sequence"/>
</dbReference>
<reference evidence="1 2" key="1">
    <citation type="journal article" date="2023" name="bioRxiv">
        <title>High-quality genome assemblies of four members of thePodospora anserinaspecies complex.</title>
        <authorList>
            <person name="Ament-Velasquez S.L."/>
            <person name="Vogan A.A."/>
            <person name="Wallerman O."/>
            <person name="Hartmann F."/>
            <person name="Gautier V."/>
            <person name="Silar P."/>
            <person name="Giraud T."/>
            <person name="Johannesson H."/>
        </authorList>
    </citation>
    <scope>NUCLEOTIDE SEQUENCE [LARGE SCALE GENOMIC DNA]</scope>
    <source>
        <strain evidence="1 2">CBS 411.78</strain>
    </source>
</reference>
<evidence type="ECO:0000313" key="2">
    <source>
        <dbReference type="Proteomes" id="UP001326199"/>
    </source>
</evidence>
<evidence type="ECO:0000313" key="1">
    <source>
        <dbReference type="EMBL" id="KAK4672190.1"/>
    </source>
</evidence>
<keyword evidence="2" id="KW-1185">Reference proteome</keyword>